<comment type="caution">
    <text evidence="1">The sequence shown here is derived from an EMBL/GenBank/DDBJ whole genome shotgun (WGS) entry which is preliminary data.</text>
</comment>
<proteinExistence type="predicted"/>
<evidence type="ECO:0000313" key="2">
    <source>
        <dbReference type="Proteomes" id="UP001470230"/>
    </source>
</evidence>
<keyword evidence="2" id="KW-1185">Reference proteome</keyword>
<reference evidence="1 2" key="1">
    <citation type="submission" date="2024-04" db="EMBL/GenBank/DDBJ databases">
        <title>Tritrichomonas musculus Genome.</title>
        <authorList>
            <person name="Alves-Ferreira E."/>
            <person name="Grigg M."/>
            <person name="Lorenzi H."/>
            <person name="Galac M."/>
        </authorList>
    </citation>
    <scope>NUCLEOTIDE SEQUENCE [LARGE SCALE GENOMIC DNA]</scope>
    <source>
        <strain evidence="1 2">EAF2021</strain>
    </source>
</reference>
<sequence>MISIPYKKSFEFEIGAKCCIQLAFEVNDKKYVQQIISSLSKKVIGLHMRLNEKSDRIYYVNEKPPIIKIPNFKNIEKATMNFGIHHKVDPYARFGSIGYNDNMVILNVSHGVADGGYFKYIAENIFDDTNINIPSHFPYEAKEIFKEKYEQSPNDIAFWDDDPYINRIITNDPSKLYQTFEVGYSTIKLPSSKFQCFDSKTKRLHSFTDSLWSSLFVASVIHMKKNPQFVFPKQMCIPTCTDFRRYLSKPNYSICSLYSTVIPKVPVSPKSSLSEIGKAMKIDLNRRLKRLEDFGFLKTIENLPDDENQNKTAPNSTKKVGIELTYVGAVNIKNPIKNIFMNLNMDSAGTETILSLMGFSCVEQPCKANPNGKNEVILRLRYSPTTLYKEEVVQMMKSIEYILTKVPQETSIEETIKAVSSIHSKK</sequence>
<accession>A0ABR2K019</accession>
<organism evidence="1 2">
    <name type="scientific">Tritrichomonas musculus</name>
    <dbReference type="NCBI Taxonomy" id="1915356"/>
    <lineage>
        <taxon>Eukaryota</taxon>
        <taxon>Metamonada</taxon>
        <taxon>Parabasalia</taxon>
        <taxon>Tritrichomonadida</taxon>
        <taxon>Tritrichomonadidae</taxon>
        <taxon>Tritrichomonas</taxon>
    </lineage>
</organism>
<protein>
    <recommendedName>
        <fullName evidence="3">Condensation domain-containing protein</fullName>
    </recommendedName>
</protein>
<dbReference type="EMBL" id="JAPFFF010000008">
    <property type="protein sequence ID" value="KAK8884452.1"/>
    <property type="molecule type" value="Genomic_DNA"/>
</dbReference>
<dbReference type="Proteomes" id="UP001470230">
    <property type="component" value="Unassembled WGS sequence"/>
</dbReference>
<gene>
    <name evidence="1" type="ORF">M9Y10_043562</name>
</gene>
<name>A0ABR2K019_9EUKA</name>
<evidence type="ECO:0008006" key="3">
    <source>
        <dbReference type="Google" id="ProtNLM"/>
    </source>
</evidence>
<evidence type="ECO:0000313" key="1">
    <source>
        <dbReference type="EMBL" id="KAK8884452.1"/>
    </source>
</evidence>